<dbReference type="InterPro" id="IPR004364">
    <property type="entry name" value="Aa-tRNA-synt_II"/>
</dbReference>
<evidence type="ECO:0000256" key="5">
    <source>
        <dbReference type="ARBA" id="ARBA00022598"/>
    </source>
</evidence>
<dbReference type="InterPro" id="IPR004523">
    <property type="entry name" value="Asp-tRNA_synthase_2"/>
</dbReference>
<dbReference type="GO" id="GO:0005524">
    <property type="term" value="F:ATP binding"/>
    <property type="evidence" value="ECO:0007669"/>
    <property type="project" value="UniProtKB-KW"/>
</dbReference>
<feature type="domain" description="Aminoacyl-transfer RNA synthetases class-II family profile" evidence="13">
    <location>
        <begin position="242"/>
        <end position="545"/>
    </location>
</feature>
<evidence type="ECO:0000313" key="15">
    <source>
        <dbReference type="Proteomes" id="UP000240883"/>
    </source>
</evidence>
<reference evidence="14 15" key="1">
    <citation type="journal article" date="2018" name="Front. Microbiol.">
        <title>Genome-Wide Analysis of Corynespora cassiicola Leaf Fall Disease Putative Effectors.</title>
        <authorList>
            <person name="Lopez D."/>
            <person name="Ribeiro S."/>
            <person name="Label P."/>
            <person name="Fumanal B."/>
            <person name="Venisse J.S."/>
            <person name="Kohler A."/>
            <person name="de Oliveira R.R."/>
            <person name="Labutti K."/>
            <person name="Lipzen A."/>
            <person name="Lail K."/>
            <person name="Bauer D."/>
            <person name="Ohm R.A."/>
            <person name="Barry K.W."/>
            <person name="Spatafora J."/>
            <person name="Grigoriev I.V."/>
            <person name="Martin F.M."/>
            <person name="Pujade-Renaud V."/>
        </authorList>
    </citation>
    <scope>NUCLEOTIDE SEQUENCE [LARGE SCALE GENOMIC DNA]</scope>
    <source>
        <strain evidence="14 15">Philippines</strain>
    </source>
</reference>
<dbReference type="PROSITE" id="PS50862">
    <property type="entry name" value="AA_TRNA_LIGASE_II"/>
    <property type="match status" value="1"/>
</dbReference>
<dbReference type="InterPro" id="IPR006195">
    <property type="entry name" value="aa-tRNA-synth_II"/>
</dbReference>
<keyword evidence="9 14" id="KW-0030">Aminoacyl-tRNA synthetase</keyword>
<evidence type="ECO:0000259" key="13">
    <source>
        <dbReference type="PROSITE" id="PS50862"/>
    </source>
</evidence>
<sequence length="553" mass="61661">MSEEAPAAPAPSGSGDAPEQPSKNALKKLEKEKAKAAKKEAAKARELAERQKKEAADAADVSADSYGELPLCGSKDFKPTGTERASLTNIADYEDKEITFRSWVENARVQSAKLAFLNLRQGLESVQAVVAASEKLSKQMVKFSGSVSTESTLAVTGLVKRVKEPIKSATIKDFEIHITKLFVEAKAEVLPLQVEDAERPIPSEGQEGEAQEGDDARPLVGLSTRLNNRTLDLRAKINQSIFTIKSGVCALFVEFLSQKGFIQVQTPKILGAASEGGANVFELKYFDRPAYLAQSPQFYKQMLIASRFQKVMEIGPVFRAENSNTARHLTEFTGLDMEMEFQENYHEVMGVLEDLMLFIFKELNSRYKKETEFVRSTYHVPDFKLPESGKVPRIPFPEGIKMLREAGEDVNDLDDLSTPQEKHLGRLILEKYGSDFYTLDQFPLAVRPAYTMPSPTNPQLSNSYDMFMRGQEICSGAQRIHSSELLAEQMRKHDPPIDPTAKGTKDYVDCFKYGCPPHAGGGFGLERIVQFWLGLPNIRMTSLFPRDPQRVEP</sequence>
<evidence type="ECO:0000256" key="6">
    <source>
        <dbReference type="ARBA" id="ARBA00022741"/>
    </source>
</evidence>
<dbReference type="CDD" id="cd04320">
    <property type="entry name" value="AspRS_cyto_N"/>
    <property type="match status" value="1"/>
</dbReference>
<dbReference type="GO" id="GO:0005829">
    <property type="term" value="C:cytosol"/>
    <property type="evidence" value="ECO:0007669"/>
    <property type="project" value="TreeGrafter"/>
</dbReference>
<proteinExistence type="inferred from homology"/>
<comment type="catalytic activity">
    <reaction evidence="10">
        <text>tRNA(Asp) + L-aspartate + ATP = L-aspartyl-tRNA(Asp) + AMP + diphosphate</text>
        <dbReference type="Rhea" id="RHEA:19649"/>
        <dbReference type="Rhea" id="RHEA-COMP:9660"/>
        <dbReference type="Rhea" id="RHEA-COMP:9678"/>
        <dbReference type="ChEBI" id="CHEBI:29991"/>
        <dbReference type="ChEBI" id="CHEBI:30616"/>
        <dbReference type="ChEBI" id="CHEBI:33019"/>
        <dbReference type="ChEBI" id="CHEBI:78442"/>
        <dbReference type="ChEBI" id="CHEBI:78516"/>
        <dbReference type="ChEBI" id="CHEBI:456215"/>
        <dbReference type="EC" id="6.1.1.12"/>
    </reaction>
</comment>
<gene>
    <name evidence="14" type="ORF">BS50DRAFT_571337</name>
</gene>
<dbReference type="SUPFAM" id="SSF50249">
    <property type="entry name" value="Nucleic acid-binding proteins"/>
    <property type="match status" value="1"/>
</dbReference>
<dbReference type="AlphaFoldDB" id="A0A2T2NX78"/>
<evidence type="ECO:0000256" key="12">
    <source>
        <dbReference type="SAM" id="MobiDB-lite"/>
    </source>
</evidence>
<dbReference type="SUPFAM" id="SSF55681">
    <property type="entry name" value="Class II aaRS and biotin synthetases"/>
    <property type="match status" value="1"/>
</dbReference>
<dbReference type="NCBIfam" id="TIGR00458">
    <property type="entry name" value="aspS_nondisc"/>
    <property type="match status" value="1"/>
</dbReference>
<feature type="region of interest" description="Disordered" evidence="12">
    <location>
        <begin position="1"/>
        <end position="60"/>
    </location>
</feature>
<dbReference type="GO" id="GO:0004815">
    <property type="term" value="F:aspartate-tRNA ligase activity"/>
    <property type="evidence" value="ECO:0007669"/>
    <property type="project" value="UniProtKB-EC"/>
</dbReference>
<dbReference type="Proteomes" id="UP000240883">
    <property type="component" value="Unassembled WGS sequence"/>
</dbReference>
<dbReference type="GO" id="GO:0006422">
    <property type="term" value="P:aspartyl-tRNA aminoacylation"/>
    <property type="evidence" value="ECO:0007669"/>
    <property type="project" value="InterPro"/>
</dbReference>
<dbReference type="GO" id="GO:0003723">
    <property type="term" value="F:RNA binding"/>
    <property type="evidence" value="ECO:0007669"/>
    <property type="project" value="TreeGrafter"/>
</dbReference>
<feature type="compositionally biased region" description="Low complexity" evidence="12">
    <location>
        <begin position="1"/>
        <end position="19"/>
    </location>
</feature>
<dbReference type="Gene3D" id="2.40.50.140">
    <property type="entry name" value="Nucleic acid-binding proteins"/>
    <property type="match status" value="1"/>
</dbReference>
<feature type="region of interest" description="Disordered" evidence="12">
    <location>
        <begin position="198"/>
        <end position="218"/>
    </location>
</feature>
<evidence type="ECO:0000256" key="8">
    <source>
        <dbReference type="ARBA" id="ARBA00022917"/>
    </source>
</evidence>
<dbReference type="STRING" id="1448308.A0A2T2NX78"/>
<dbReference type="PANTHER" id="PTHR43450:SF1">
    <property type="entry name" value="ASPARTATE--TRNA LIGASE, CYTOPLASMIC"/>
    <property type="match status" value="1"/>
</dbReference>
<keyword evidence="5" id="KW-0436">Ligase</keyword>
<protein>
    <recommendedName>
        <fullName evidence="11">Probable aspartate--tRNA ligase, cytoplasmic</fullName>
        <ecNumber evidence="3">6.1.1.12</ecNumber>
    </recommendedName>
</protein>
<dbReference type="GO" id="GO:0017101">
    <property type="term" value="C:aminoacyl-tRNA synthetase multienzyme complex"/>
    <property type="evidence" value="ECO:0007669"/>
    <property type="project" value="TreeGrafter"/>
</dbReference>
<evidence type="ECO:0000256" key="1">
    <source>
        <dbReference type="ARBA" id="ARBA00004496"/>
    </source>
</evidence>
<keyword evidence="15" id="KW-1185">Reference proteome</keyword>
<dbReference type="PRINTS" id="PR01042">
    <property type="entry name" value="TRNASYNTHASP"/>
</dbReference>
<dbReference type="PANTHER" id="PTHR43450">
    <property type="entry name" value="ASPARTYL-TRNA SYNTHETASE"/>
    <property type="match status" value="1"/>
</dbReference>
<keyword evidence="7" id="KW-0067">ATP-binding</keyword>
<dbReference type="Gene3D" id="3.30.930.10">
    <property type="entry name" value="Bira Bifunctional Protein, Domain 2"/>
    <property type="match status" value="1"/>
</dbReference>
<dbReference type="InterPro" id="IPR012340">
    <property type="entry name" value="NA-bd_OB-fold"/>
</dbReference>
<evidence type="ECO:0000256" key="7">
    <source>
        <dbReference type="ARBA" id="ARBA00022840"/>
    </source>
</evidence>
<keyword evidence="8" id="KW-0648">Protein biosynthesis</keyword>
<evidence type="ECO:0000313" key="14">
    <source>
        <dbReference type="EMBL" id="PSN70031.1"/>
    </source>
</evidence>
<dbReference type="HAMAP" id="MF_02075">
    <property type="entry name" value="Asp_tRNA_synth_type2"/>
    <property type="match status" value="1"/>
</dbReference>
<dbReference type="EMBL" id="KZ678132">
    <property type="protein sequence ID" value="PSN70031.1"/>
    <property type="molecule type" value="Genomic_DNA"/>
</dbReference>
<feature type="compositionally biased region" description="Basic and acidic residues" evidence="12">
    <location>
        <begin position="27"/>
        <end position="56"/>
    </location>
</feature>
<evidence type="ECO:0000256" key="4">
    <source>
        <dbReference type="ARBA" id="ARBA00022490"/>
    </source>
</evidence>
<comment type="subcellular location">
    <subcellularLocation>
        <location evidence="1">Cytoplasm</location>
    </subcellularLocation>
</comment>
<name>A0A2T2NX78_CORCC</name>
<comment type="similarity">
    <text evidence="2">Belongs to the class-II aminoacyl-tRNA synthetase family. Type 2 subfamily.</text>
</comment>
<evidence type="ECO:0000256" key="11">
    <source>
        <dbReference type="ARBA" id="ARBA00070516"/>
    </source>
</evidence>
<dbReference type="Pfam" id="PF00152">
    <property type="entry name" value="tRNA-synt_2"/>
    <property type="match status" value="1"/>
</dbReference>
<evidence type="ECO:0000256" key="9">
    <source>
        <dbReference type="ARBA" id="ARBA00023146"/>
    </source>
</evidence>
<evidence type="ECO:0000256" key="10">
    <source>
        <dbReference type="ARBA" id="ARBA00047904"/>
    </source>
</evidence>
<dbReference type="FunFam" id="3.30.930.10:FF:000038">
    <property type="entry name" value="Aspartate--tRNA ligase"/>
    <property type="match status" value="1"/>
</dbReference>
<dbReference type="CDD" id="cd00776">
    <property type="entry name" value="AsxRS_core"/>
    <property type="match status" value="1"/>
</dbReference>
<evidence type="ECO:0000256" key="2">
    <source>
        <dbReference type="ARBA" id="ARBA00005312"/>
    </source>
</evidence>
<accession>A0A2T2NX78</accession>
<dbReference type="InterPro" id="IPR045864">
    <property type="entry name" value="aa-tRNA-synth_II/BPL/LPL"/>
</dbReference>
<evidence type="ECO:0000256" key="3">
    <source>
        <dbReference type="ARBA" id="ARBA00012841"/>
    </source>
</evidence>
<keyword evidence="4" id="KW-0963">Cytoplasm</keyword>
<dbReference type="EC" id="6.1.1.12" evidence="3"/>
<dbReference type="InterPro" id="IPR002312">
    <property type="entry name" value="Asp/Asn-tRNA-synth_IIb"/>
</dbReference>
<dbReference type="OrthoDB" id="372395at2759"/>
<keyword evidence="6" id="KW-0547">Nucleotide-binding</keyword>
<organism evidence="14 15">
    <name type="scientific">Corynespora cassiicola Philippines</name>
    <dbReference type="NCBI Taxonomy" id="1448308"/>
    <lineage>
        <taxon>Eukaryota</taxon>
        <taxon>Fungi</taxon>
        <taxon>Dikarya</taxon>
        <taxon>Ascomycota</taxon>
        <taxon>Pezizomycotina</taxon>
        <taxon>Dothideomycetes</taxon>
        <taxon>Pleosporomycetidae</taxon>
        <taxon>Pleosporales</taxon>
        <taxon>Corynesporascaceae</taxon>
        <taxon>Corynespora</taxon>
    </lineage>
</organism>
<dbReference type="NCBIfam" id="NF003483">
    <property type="entry name" value="PRK05159.1"/>
    <property type="match status" value="1"/>
</dbReference>